<dbReference type="Proteomes" id="UP000244005">
    <property type="component" value="Unassembled WGS sequence"/>
</dbReference>
<feature type="region of interest" description="Disordered" evidence="1">
    <location>
        <begin position="36"/>
        <end position="129"/>
    </location>
</feature>
<dbReference type="OrthoDB" id="10625681at2759"/>
<dbReference type="EMBL" id="KZ772682">
    <property type="protein sequence ID" value="PTQ46691.1"/>
    <property type="molecule type" value="Genomic_DNA"/>
</dbReference>
<evidence type="ECO:0000256" key="1">
    <source>
        <dbReference type="SAM" id="MobiDB-lite"/>
    </source>
</evidence>
<accession>A0A2R6XKT6</accession>
<reference evidence="3" key="1">
    <citation type="journal article" date="2017" name="Cell">
        <title>Insights into land plant evolution garnered from the Marchantia polymorpha genome.</title>
        <authorList>
            <person name="Bowman J.L."/>
            <person name="Kohchi T."/>
            <person name="Yamato K.T."/>
            <person name="Jenkins J."/>
            <person name="Shu S."/>
            <person name="Ishizaki K."/>
            <person name="Yamaoka S."/>
            <person name="Nishihama R."/>
            <person name="Nakamura Y."/>
            <person name="Berger F."/>
            <person name="Adam C."/>
            <person name="Aki S.S."/>
            <person name="Althoff F."/>
            <person name="Araki T."/>
            <person name="Arteaga-Vazquez M.A."/>
            <person name="Balasubrmanian S."/>
            <person name="Barry K."/>
            <person name="Bauer D."/>
            <person name="Boehm C.R."/>
            <person name="Briginshaw L."/>
            <person name="Caballero-Perez J."/>
            <person name="Catarino B."/>
            <person name="Chen F."/>
            <person name="Chiyoda S."/>
            <person name="Chovatia M."/>
            <person name="Davies K.M."/>
            <person name="Delmans M."/>
            <person name="Demura T."/>
            <person name="Dierschke T."/>
            <person name="Dolan L."/>
            <person name="Dorantes-Acosta A.E."/>
            <person name="Eklund D.M."/>
            <person name="Florent S.N."/>
            <person name="Flores-Sandoval E."/>
            <person name="Fujiyama A."/>
            <person name="Fukuzawa H."/>
            <person name="Galik B."/>
            <person name="Grimanelli D."/>
            <person name="Grimwood J."/>
            <person name="Grossniklaus U."/>
            <person name="Hamada T."/>
            <person name="Haseloff J."/>
            <person name="Hetherington A.J."/>
            <person name="Higo A."/>
            <person name="Hirakawa Y."/>
            <person name="Hundley H.N."/>
            <person name="Ikeda Y."/>
            <person name="Inoue K."/>
            <person name="Inoue S.I."/>
            <person name="Ishida S."/>
            <person name="Jia Q."/>
            <person name="Kakita M."/>
            <person name="Kanazawa T."/>
            <person name="Kawai Y."/>
            <person name="Kawashima T."/>
            <person name="Kennedy M."/>
            <person name="Kinose K."/>
            <person name="Kinoshita T."/>
            <person name="Kohara Y."/>
            <person name="Koide E."/>
            <person name="Komatsu K."/>
            <person name="Kopischke S."/>
            <person name="Kubo M."/>
            <person name="Kyozuka J."/>
            <person name="Lagercrantz U."/>
            <person name="Lin S.S."/>
            <person name="Lindquist E."/>
            <person name="Lipzen A.M."/>
            <person name="Lu C.W."/>
            <person name="De Luna E."/>
            <person name="Martienssen R.A."/>
            <person name="Minamino N."/>
            <person name="Mizutani M."/>
            <person name="Mizutani M."/>
            <person name="Mochizuki N."/>
            <person name="Monte I."/>
            <person name="Mosher R."/>
            <person name="Nagasaki H."/>
            <person name="Nakagami H."/>
            <person name="Naramoto S."/>
            <person name="Nishitani K."/>
            <person name="Ohtani M."/>
            <person name="Okamoto T."/>
            <person name="Okumura M."/>
            <person name="Phillips J."/>
            <person name="Pollak B."/>
            <person name="Reinders A."/>
            <person name="Rovekamp M."/>
            <person name="Sano R."/>
            <person name="Sawa S."/>
            <person name="Schmid M.W."/>
            <person name="Shirakawa M."/>
            <person name="Solano R."/>
            <person name="Spunde A."/>
            <person name="Suetsugu N."/>
            <person name="Sugano S."/>
            <person name="Sugiyama A."/>
            <person name="Sun R."/>
            <person name="Suzuki Y."/>
            <person name="Takenaka M."/>
            <person name="Takezawa D."/>
            <person name="Tomogane H."/>
            <person name="Tsuzuki M."/>
            <person name="Ueda T."/>
            <person name="Umeda M."/>
            <person name="Ward J.M."/>
            <person name="Watanabe Y."/>
            <person name="Yazaki K."/>
            <person name="Yokoyama R."/>
            <person name="Yoshitake Y."/>
            <person name="Yotsui I."/>
            <person name="Zachgo S."/>
            <person name="Schmutz J."/>
        </authorList>
    </citation>
    <scope>NUCLEOTIDE SEQUENCE [LARGE SCALE GENOMIC DNA]</scope>
    <source>
        <strain evidence="3">Tak-1</strain>
    </source>
</reference>
<organism evidence="2 3">
    <name type="scientific">Marchantia polymorpha</name>
    <name type="common">Common liverwort</name>
    <name type="synonym">Marchantia aquatica</name>
    <dbReference type="NCBI Taxonomy" id="3197"/>
    <lineage>
        <taxon>Eukaryota</taxon>
        <taxon>Viridiplantae</taxon>
        <taxon>Streptophyta</taxon>
        <taxon>Embryophyta</taxon>
        <taxon>Marchantiophyta</taxon>
        <taxon>Marchantiopsida</taxon>
        <taxon>Marchantiidae</taxon>
        <taxon>Marchantiales</taxon>
        <taxon>Marchantiaceae</taxon>
        <taxon>Marchantia</taxon>
    </lineage>
</organism>
<evidence type="ECO:0000313" key="3">
    <source>
        <dbReference type="Proteomes" id="UP000244005"/>
    </source>
</evidence>
<proteinExistence type="predicted"/>
<gene>
    <name evidence="2" type="ORF">MARPO_0010s0089</name>
</gene>
<name>A0A2R6XKT6_MARPO</name>
<protein>
    <submittedName>
        <fullName evidence="2">Uncharacterized protein</fullName>
    </submittedName>
</protein>
<feature type="compositionally biased region" description="Basic and acidic residues" evidence="1">
    <location>
        <begin position="111"/>
        <end position="122"/>
    </location>
</feature>
<keyword evidence="3" id="KW-1185">Reference proteome</keyword>
<feature type="compositionally biased region" description="Polar residues" evidence="1">
    <location>
        <begin position="37"/>
        <end position="49"/>
    </location>
</feature>
<dbReference type="AlphaFoldDB" id="A0A2R6XKT6"/>
<evidence type="ECO:0000313" key="2">
    <source>
        <dbReference type="EMBL" id="PTQ46691.1"/>
    </source>
</evidence>
<sequence>MRIVLREILACSARNQKTGVRNVLDGTYSQKAALKSRVTTLESTDTPTGQEPRRQRHIPVHLGDGKRPGHRARPGPAPASLFQVRRPLPAPRPLFMVPTNDDPRPGAFQGERIRSGLSRLDDDTAPAAP</sequence>